<dbReference type="Proteomes" id="UP000318542">
    <property type="component" value="Unassembled WGS sequence"/>
</dbReference>
<dbReference type="GO" id="GO:0032153">
    <property type="term" value="C:cell division site"/>
    <property type="evidence" value="ECO:0007669"/>
    <property type="project" value="TreeGrafter"/>
</dbReference>
<dbReference type="PANTHER" id="PTHR39455:SF1">
    <property type="entry name" value="CELL DIVISION PROTEIN ZAPD"/>
    <property type="match status" value="1"/>
</dbReference>
<comment type="caution">
    <text evidence="6">The sequence shown here is derived from an EMBL/GenBank/DDBJ whole genome shotgun (WGS) entry which is preliminary data.</text>
</comment>
<accession>A0A554X362</accession>
<organism evidence="6 7">
    <name type="scientific">Tepidimonas thermarum</name>
    <dbReference type="NCBI Taxonomy" id="335431"/>
    <lineage>
        <taxon>Bacteria</taxon>
        <taxon>Pseudomonadati</taxon>
        <taxon>Pseudomonadota</taxon>
        <taxon>Betaproteobacteria</taxon>
        <taxon>Burkholderiales</taxon>
        <taxon>Tepidimonas</taxon>
    </lineage>
</organism>
<evidence type="ECO:0000256" key="1">
    <source>
        <dbReference type="ARBA" id="ARBA00022490"/>
    </source>
</evidence>
<comment type="similarity">
    <text evidence="5">Belongs to the ZapD family.</text>
</comment>
<dbReference type="GO" id="GO:0000917">
    <property type="term" value="P:division septum assembly"/>
    <property type="evidence" value="ECO:0007669"/>
    <property type="project" value="UniProtKB-KW"/>
</dbReference>
<evidence type="ECO:0000256" key="4">
    <source>
        <dbReference type="ARBA" id="ARBA00023306"/>
    </source>
</evidence>
<proteinExistence type="inferred from homology"/>
<comment type="subcellular location">
    <subcellularLocation>
        <location evidence="5">Cytoplasm</location>
    </subcellularLocation>
    <text evidence="5">Localizes to mid-cell in an FtsZ-dependent manner.</text>
</comment>
<keyword evidence="2 5" id="KW-0132">Cell division</keyword>
<evidence type="ECO:0000256" key="2">
    <source>
        <dbReference type="ARBA" id="ARBA00022618"/>
    </source>
</evidence>
<keyword evidence="7" id="KW-1185">Reference proteome</keyword>
<evidence type="ECO:0000256" key="5">
    <source>
        <dbReference type="HAMAP-Rule" id="MF_01092"/>
    </source>
</evidence>
<dbReference type="PANTHER" id="PTHR39455">
    <property type="entry name" value="CELL DIVISION PROTEIN ZAPD"/>
    <property type="match status" value="1"/>
</dbReference>
<sequence>MILYEYPFNERIRTYLRLEHLLHRLATLVAREHPLDHHFAIQTLFEIVEVGARADLKTEILKDLERHKHVFNGYRGNPAISEVALDQLIARIDTCYAALRDDEGKAGHALAGIEWLTAIRNRITIPGGTCAFDLPAYHDWQHRPAAQRQADLARWAGEIACLAEPVQLLLGLLRESGLAQKVYASRGQFQQSLPQNRTFQLLRVWLDPALGLIPEISGNRLLFSVRLLRRTEDGRLEHAADADAEFEVHLCA</sequence>
<dbReference type="GO" id="GO:0043093">
    <property type="term" value="P:FtsZ-dependent cytokinesis"/>
    <property type="evidence" value="ECO:0007669"/>
    <property type="project" value="UniProtKB-UniRule"/>
</dbReference>
<dbReference type="EMBL" id="VJOL01000015">
    <property type="protein sequence ID" value="TSE30235.1"/>
    <property type="molecule type" value="Genomic_DNA"/>
</dbReference>
<dbReference type="GO" id="GO:0005737">
    <property type="term" value="C:cytoplasm"/>
    <property type="evidence" value="ECO:0007669"/>
    <property type="project" value="UniProtKB-SubCell"/>
</dbReference>
<dbReference type="Gene3D" id="2.60.440.10">
    <property type="entry name" value="YacF-like domains"/>
    <property type="match status" value="1"/>
</dbReference>
<reference evidence="6 7" key="1">
    <citation type="submission" date="2019-07" db="EMBL/GenBank/DDBJ databases">
        <title>Tepidimonas thermarum AA-1 draft genome.</title>
        <authorList>
            <person name="Da Costa M.S."/>
            <person name="Froufe H.J.C."/>
            <person name="Egas C."/>
            <person name="Albuquerque L."/>
        </authorList>
    </citation>
    <scope>NUCLEOTIDE SEQUENCE [LARGE SCALE GENOMIC DNA]</scope>
    <source>
        <strain evidence="6 7">AA-1</strain>
    </source>
</reference>
<evidence type="ECO:0000256" key="3">
    <source>
        <dbReference type="ARBA" id="ARBA00023210"/>
    </source>
</evidence>
<dbReference type="Pfam" id="PF07072">
    <property type="entry name" value="ZapD"/>
    <property type="match status" value="1"/>
</dbReference>
<gene>
    <name evidence="5 6" type="primary">zapD</name>
    <name evidence="6" type="ORF">Tther_01077</name>
</gene>
<evidence type="ECO:0000313" key="6">
    <source>
        <dbReference type="EMBL" id="TSE30235.1"/>
    </source>
</evidence>
<keyword evidence="3 5" id="KW-0717">Septation</keyword>
<dbReference type="NCBIfam" id="NF003656">
    <property type="entry name" value="PRK05287.1-4"/>
    <property type="match status" value="1"/>
</dbReference>
<dbReference type="HAMAP" id="MF_01092">
    <property type="entry name" value="ZapD"/>
    <property type="match status" value="1"/>
</dbReference>
<dbReference type="SUPFAM" id="SSF160950">
    <property type="entry name" value="YacF-like"/>
    <property type="match status" value="1"/>
</dbReference>
<protein>
    <recommendedName>
        <fullName evidence="5">Cell division protein ZapD</fullName>
    </recommendedName>
    <alternativeName>
        <fullName evidence="5">Z ring-associated protein D</fullName>
    </alternativeName>
</protein>
<keyword evidence="4 5" id="KW-0131">Cell cycle</keyword>
<dbReference type="AlphaFoldDB" id="A0A554X362"/>
<comment type="subunit">
    <text evidence="5">Interacts with FtsZ.</text>
</comment>
<keyword evidence="1 5" id="KW-0963">Cytoplasm</keyword>
<dbReference type="RefSeq" id="WP_143901682.1">
    <property type="nucleotide sequence ID" value="NZ_VJOL01000015.1"/>
</dbReference>
<dbReference type="InterPro" id="IPR027462">
    <property type="entry name" value="ZapD_C"/>
</dbReference>
<evidence type="ECO:0000313" key="7">
    <source>
        <dbReference type="Proteomes" id="UP000318542"/>
    </source>
</evidence>
<dbReference type="OrthoDB" id="5294622at2"/>
<dbReference type="Gene3D" id="1.10.3900.10">
    <property type="entry name" value="YacF-like"/>
    <property type="match status" value="1"/>
</dbReference>
<dbReference type="InterPro" id="IPR036268">
    <property type="entry name" value="ZapD_sf"/>
</dbReference>
<name>A0A554X362_9BURK</name>
<dbReference type="InterPro" id="IPR009777">
    <property type="entry name" value="ZapD"/>
</dbReference>
<comment type="function">
    <text evidence="5">Cell division factor that enhances FtsZ-ring assembly. Directly interacts with FtsZ and promotes bundling of FtsZ protofilaments, with a reduction in FtsZ GTPase activity.</text>
</comment>